<reference evidence="2 3" key="1">
    <citation type="submission" date="2020-02" db="EMBL/GenBank/DDBJ databases">
        <title>Ideonella bacterium strain TBM-1.</title>
        <authorList>
            <person name="Chen W.-M."/>
        </authorList>
    </citation>
    <scope>NUCLEOTIDE SEQUENCE [LARGE SCALE GENOMIC DNA]</scope>
    <source>
        <strain evidence="2 3">TBM-1</strain>
    </source>
</reference>
<keyword evidence="3" id="KW-1185">Reference proteome</keyword>
<evidence type="ECO:0000256" key="1">
    <source>
        <dbReference type="SAM" id="Phobius"/>
    </source>
</evidence>
<proteinExistence type="predicted"/>
<keyword evidence="1" id="KW-1133">Transmembrane helix</keyword>
<dbReference type="EMBL" id="JAAGOH010000002">
    <property type="protein sequence ID" value="NDY90120.1"/>
    <property type="molecule type" value="Genomic_DNA"/>
</dbReference>
<evidence type="ECO:0000313" key="2">
    <source>
        <dbReference type="EMBL" id="NDY90120.1"/>
    </source>
</evidence>
<organism evidence="2 3">
    <name type="scientific">Ideonella livida</name>
    <dbReference type="NCBI Taxonomy" id="2707176"/>
    <lineage>
        <taxon>Bacteria</taxon>
        <taxon>Pseudomonadati</taxon>
        <taxon>Pseudomonadota</taxon>
        <taxon>Betaproteobacteria</taxon>
        <taxon>Burkholderiales</taxon>
        <taxon>Sphaerotilaceae</taxon>
        <taxon>Ideonella</taxon>
    </lineage>
</organism>
<protein>
    <submittedName>
        <fullName evidence="2">Iron uptake protein</fullName>
    </submittedName>
</protein>
<accession>A0A7C9TH21</accession>
<keyword evidence="1" id="KW-0812">Transmembrane</keyword>
<keyword evidence="1" id="KW-0472">Membrane</keyword>
<dbReference type="Proteomes" id="UP000484255">
    <property type="component" value="Unassembled WGS sequence"/>
</dbReference>
<gene>
    <name evidence="2" type="ORF">G3A44_02815</name>
</gene>
<feature type="transmembrane region" description="Helical" evidence="1">
    <location>
        <begin position="64"/>
        <end position="86"/>
    </location>
</feature>
<comment type="caution">
    <text evidence="2">The sequence shown here is derived from an EMBL/GenBank/DDBJ whole genome shotgun (WGS) entry which is preliminary data.</text>
</comment>
<name>A0A7C9TH21_9BURK</name>
<feature type="transmembrane region" description="Helical" evidence="1">
    <location>
        <begin position="38"/>
        <end position="57"/>
    </location>
</feature>
<sequence>MLRCVCAVLGGWALCWGGVAAGTATLVAAGMDFHDAETILQLLALVGWLSLFLWAFACASARRVAVVLLGGAALLQALGWGLPALLPFPH</sequence>
<dbReference type="AlphaFoldDB" id="A0A7C9TH21"/>
<evidence type="ECO:0000313" key="3">
    <source>
        <dbReference type="Proteomes" id="UP000484255"/>
    </source>
</evidence>